<evidence type="ECO:0000256" key="7">
    <source>
        <dbReference type="HAMAP-Rule" id="MF_01201"/>
    </source>
</evidence>
<evidence type="ECO:0000256" key="3">
    <source>
        <dbReference type="ARBA" id="ARBA00007880"/>
    </source>
</evidence>
<dbReference type="EC" id="5.1.1.1" evidence="4 7"/>
<dbReference type="InterPro" id="IPR000821">
    <property type="entry name" value="Ala_racemase"/>
</dbReference>
<feature type="binding site" evidence="7">
    <location>
        <position position="157"/>
    </location>
    <ligand>
        <name>substrate</name>
    </ligand>
</feature>
<dbReference type="SUPFAM" id="SSF51419">
    <property type="entry name" value="PLP-binding barrel"/>
    <property type="match status" value="1"/>
</dbReference>
<comment type="catalytic activity">
    <reaction evidence="1 7">
        <text>L-alanine = D-alanine</text>
        <dbReference type="Rhea" id="RHEA:20249"/>
        <dbReference type="ChEBI" id="CHEBI:57416"/>
        <dbReference type="ChEBI" id="CHEBI:57972"/>
        <dbReference type="EC" id="5.1.1.1"/>
    </reaction>
</comment>
<dbReference type="PANTHER" id="PTHR30511:SF0">
    <property type="entry name" value="ALANINE RACEMASE, CATABOLIC-RELATED"/>
    <property type="match status" value="1"/>
</dbReference>
<keyword evidence="6 7" id="KW-0413">Isomerase</keyword>
<feature type="modified residue" description="N6-(pyridoxal phosphate)lysine" evidence="7">
    <location>
        <position position="61"/>
    </location>
</feature>
<keyword evidence="5 7" id="KW-0663">Pyridoxal phosphate</keyword>
<evidence type="ECO:0000256" key="8">
    <source>
        <dbReference type="SAM" id="MobiDB-lite"/>
    </source>
</evidence>
<dbReference type="PANTHER" id="PTHR30511">
    <property type="entry name" value="ALANINE RACEMASE"/>
    <property type="match status" value="1"/>
</dbReference>
<evidence type="ECO:0000256" key="5">
    <source>
        <dbReference type="ARBA" id="ARBA00022898"/>
    </source>
</evidence>
<feature type="binding site" evidence="7">
    <location>
        <position position="327"/>
    </location>
    <ligand>
        <name>substrate</name>
    </ligand>
</feature>
<gene>
    <name evidence="10" type="primary">alr</name>
    <name evidence="10" type="ORF">CKO45_12115</name>
</gene>
<comment type="cofactor">
    <cofactor evidence="2 7">
        <name>pyridoxal 5'-phosphate</name>
        <dbReference type="ChEBI" id="CHEBI:597326"/>
    </cofactor>
</comment>
<evidence type="ECO:0000256" key="6">
    <source>
        <dbReference type="ARBA" id="ARBA00023235"/>
    </source>
</evidence>
<comment type="caution">
    <text evidence="10">The sequence shown here is derived from an EMBL/GenBank/DDBJ whole genome shotgun (WGS) entry which is preliminary data.</text>
</comment>
<dbReference type="EMBL" id="NRSG01000077">
    <property type="protein sequence ID" value="MBK1658977.1"/>
    <property type="molecule type" value="Genomic_DNA"/>
</dbReference>
<dbReference type="Pfam" id="PF01168">
    <property type="entry name" value="Ala_racemase_N"/>
    <property type="match status" value="1"/>
</dbReference>
<evidence type="ECO:0000256" key="4">
    <source>
        <dbReference type="ARBA" id="ARBA00013089"/>
    </source>
</evidence>
<evidence type="ECO:0000256" key="2">
    <source>
        <dbReference type="ARBA" id="ARBA00001933"/>
    </source>
</evidence>
<evidence type="ECO:0000256" key="1">
    <source>
        <dbReference type="ARBA" id="ARBA00000316"/>
    </source>
</evidence>
<sequence length="384" mass="38913">MGCGVAAGRPPVHAVPQHDREPNSGVGAMQAVLTVDLSAVAANWRLLRDRAAPGACAGVVKADGYGLGAASVGRALLAAGCRHFFVAHLAEGLALRAALGPGPMVAVLNGFAPGEAGEAGLLPVLNGPGDVAAWAAAARRAGRRLPALLHLDTGMARLGLAPAEAEALAADPAALEGLDLRWVMTHLACADDPAHALNAAQAGRFAALRARLPAAPTSLANSSGLFLGPGFASDLARPGCALYGINPTPGQPNPMRQAVRLDAPVLQVREIPAGTPVGYGAGWAAPRTSRIATVAAGYADGYLRSLSGRAIGVIAGRPVPLVGRVSMDLITFDVTDLPMVAPGDRVQLIGPGNTPDEVAERAGTIGYEVLTGLGARYAREYVPA</sequence>
<dbReference type="Gene3D" id="3.20.20.10">
    <property type="entry name" value="Alanine racemase"/>
    <property type="match status" value="1"/>
</dbReference>
<accession>A0ABS1CWY4</accession>
<dbReference type="SMART" id="SM01005">
    <property type="entry name" value="Ala_racemase_C"/>
    <property type="match status" value="1"/>
</dbReference>
<evidence type="ECO:0000313" key="11">
    <source>
        <dbReference type="Proteomes" id="UP000697995"/>
    </source>
</evidence>
<dbReference type="InterPro" id="IPR009006">
    <property type="entry name" value="Ala_racemase/Decarboxylase_C"/>
</dbReference>
<dbReference type="PRINTS" id="PR00992">
    <property type="entry name" value="ALARACEMASE"/>
</dbReference>
<comment type="similarity">
    <text evidence="3 7">Belongs to the alanine racemase family.</text>
</comment>
<comment type="function">
    <text evidence="7">Catalyzes the interconversion of L-alanine and D-alanine. May also act on other amino acids.</text>
</comment>
<dbReference type="InterPro" id="IPR011079">
    <property type="entry name" value="Ala_racemase_C"/>
</dbReference>
<dbReference type="SUPFAM" id="SSF50621">
    <property type="entry name" value="Alanine racemase C-terminal domain-like"/>
    <property type="match status" value="1"/>
</dbReference>
<feature type="active site" description="Proton acceptor; specific for L-alanine" evidence="7">
    <location>
        <position position="279"/>
    </location>
</feature>
<evidence type="ECO:0000259" key="9">
    <source>
        <dbReference type="SMART" id="SM01005"/>
    </source>
</evidence>
<organism evidence="10 11">
    <name type="scientific">Paracraurococcus ruber</name>
    <dbReference type="NCBI Taxonomy" id="77675"/>
    <lineage>
        <taxon>Bacteria</taxon>
        <taxon>Pseudomonadati</taxon>
        <taxon>Pseudomonadota</taxon>
        <taxon>Alphaproteobacteria</taxon>
        <taxon>Acetobacterales</taxon>
        <taxon>Roseomonadaceae</taxon>
        <taxon>Paracraurococcus</taxon>
    </lineage>
</organism>
<comment type="pathway">
    <text evidence="7">Amino-acid biosynthesis; D-alanine biosynthesis; D-alanine from L-alanine: step 1/1.</text>
</comment>
<dbReference type="PROSITE" id="PS00395">
    <property type="entry name" value="ALANINE_RACEMASE"/>
    <property type="match status" value="1"/>
</dbReference>
<dbReference type="HAMAP" id="MF_01201">
    <property type="entry name" value="Ala_racemase"/>
    <property type="match status" value="1"/>
</dbReference>
<dbReference type="NCBIfam" id="TIGR00492">
    <property type="entry name" value="alr"/>
    <property type="match status" value="1"/>
</dbReference>
<dbReference type="Pfam" id="PF00842">
    <property type="entry name" value="Ala_racemase_C"/>
    <property type="match status" value="1"/>
</dbReference>
<proteinExistence type="inferred from homology"/>
<protein>
    <recommendedName>
        <fullName evidence="4 7">Alanine racemase</fullName>
        <ecNumber evidence="4 7">5.1.1.1</ecNumber>
    </recommendedName>
</protein>
<dbReference type="InterPro" id="IPR020622">
    <property type="entry name" value="Ala_racemase_pyridoxalP-BS"/>
</dbReference>
<name>A0ABS1CWY4_9PROT</name>
<feature type="active site" description="Proton acceptor; specific for D-alanine" evidence="7">
    <location>
        <position position="61"/>
    </location>
</feature>
<dbReference type="Proteomes" id="UP000697995">
    <property type="component" value="Unassembled WGS sequence"/>
</dbReference>
<feature type="domain" description="Alanine racemase C-terminal" evidence="9">
    <location>
        <begin position="258"/>
        <end position="382"/>
    </location>
</feature>
<keyword evidence="11" id="KW-1185">Reference proteome</keyword>
<dbReference type="CDD" id="cd00430">
    <property type="entry name" value="PLPDE_III_AR"/>
    <property type="match status" value="1"/>
</dbReference>
<reference evidence="10 11" key="1">
    <citation type="journal article" date="2020" name="Microorganisms">
        <title>Osmotic Adaptation and Compatible Solute Biosynthesis of Phototrophic Bacteria as Revealed from Genome Analyses.</title>
        <authorList>
            <person name="Imhoff J.F."/>
            <person name="Rahn T."/>
            <person name="Kunzel S."/>
            <person name="Keller A."/>
            <person name="Neulinger S.C."/>
        </authorList>
    </citation>
    <scope>NUCLEOTIDE SEQUENCE [LARGE SCALE GENOMIC DNA]</scope>
    <source>
        <strain evidence="10 11">DSM 15382</strain>
    </source>
</reference>
<feature type="region of interest" description="Disordered" evidence="8">
    <location>
        <begin position="1"/>
        <end position="23"/>
    </location>
</feature>
<evidence type="ECO:0000313" key="10">
    <source>
        <dbReference type="EMBL" id="MBK1658977.1"/>
    </source>
</evidence>
<dbReference type="InterPro" id="IPR029066">
    <property type="entry name" value="PLP-binding_barrel"/>
</dbReference>
<dbReference type="Gene3D" id="2.40.37.10">
    <property type="entry name" value="Lyase, Ornithine Decarboxylase, Chain A, domain 1"/>
    <property type="match status" value="1"/>
</dbReference>
<dbReference type="InterPro" id="IPR001608">
    <property type="entry name" value="Ala_racemase_N"/>
</dbReference>